<comment type="caution">
    <text evidence="2">The sequence shown here is derived from an EMBL/GenBank/DDBJ whole genome shotgun (WGS) entry which is preliminary data.</text>
</comment>
<evidence type="ECO:0000313" key="3">
    <source>
        <dbReference type="Proteomes" id="UP001231189"/>
    </source>
</evidence>
<reference evidence="2" key="1">
    <citation type="submission" date="2023-07" db="EMBL/GenBank/DDBJ databases">
        <title>A chromosome-level genome assembly of Lolium multiflorum.</title>
        <authorList>
            <person name="Chen Y."/>
            <person name="Copetti D."/>
            <person name="Kolliker R."/>
            <person name="Studer B."/>
        </authorList>
    </citation>
    <scope>NUCLEOTIDE SEQUENCE</scope>
    <source>
        <strain evidence="2">02402/16</strain>
        <tissue evidence="2">Leaf</tissue>
    </source>
</reference>
<gene>
    <name evidence="2" type="ORF">QYE76_015051</name>
</gene>
<proteinExistence type="predicted"/>
<keyword evidence="3" id="KW-1185">Reference proteome</keyword>
<organism evidence="2 3">
    <name type="scientific">Lolium multiflorum</name>
    <name type="common">Italian ryegrass</name>
    <name type="synonym">Lolium perenne subsp. multiflorum</name>
    <dbReference type="NCBI Taxonomy" id="4521"/>
    <lineage>
        <taxon>Eukaryota</taxon>
        <taxon>Viridiplantae</taxon>
        <taxon>Streptophyta</taxon>
        <taxon>Embryophyta</taxon>
        <taxon>Tracheophyta</taxon>
        <taxon>Spermatophyta</taxon>
        <taxon>Magnoliopsida</taxon>
        <taxon>Liliopsida</taxon>
        <taxon>Poales</taxon>
        <taxon>Poaceae</taxon>
        <taxon>BOP clade</taxon>
        <taxon>Pooideae</taxon>
        <taxon>Poodae</taxon>
        <taxon>Poeae</taxon>
        <taxon>Poeae Chloroplast Group 2 (Poeae type)</taxon>
        <taxon>Loliodinae</taxon>
        <taxon>Loliinae</taxon>
        <taxon>Lolium</taxon>
    </lineage>
</organism>
<feature type="compositionally biased region" description="Low complexity" evidence="1">
    <location>
        <begin position="57"/>
        <end position="88"/>
    </location>
</feature>
<dbReference type="EMBL" id="JAUUTY010000001">
    <property type="protein sequence ID" value="KAK1698354.1"/>
    <property type="molecule type" value="Genomic_DNA"/>
</dbReference>
<feature type="region of interest" description="Disordered" evidence="1">
    <location>
        <begin position="57"/>
        <end position="92"/>
    </location>
</feature>
<sequence length="469" mass="50917">MEKRKRKEDEEEGQVAAAAGPWASVPSDLLPEILSRCPTGRFAGSSVCPGLCSRPRAPSGRGLPRRSPASSAAPSATAARASTSSTSPDGAGRALVDPSLRFVRGYGYQEVTPLHCCGGILICYCWRVDMQETEQVVCNPATEEIWAVLTAPCNELMKNLNNTRLCFDPAIPSRFTVFVFMHDRTGIISVEVYSSETGQWTSMKSEWSPKTLSGSGGVFSPGAGPAAADDRWGPGDDVAATLANHPRTHTRCSTPCTDGDHCGPAWRARANERVPGSLRGRVRLVSSARTRGWRRRFQEVAGASPAAGSCGGAFRLRGEEKQNGGKKEKGDVQKVCELNVQTRWPERNQRRRNGRKTAAAGGDGVVDFVAVEPSRLDSSHQEEEDVKRKLLVTLVRRGATETGGAMARRRWRSRWLAERKKKRGKEVAARGREKVGARVLQGTEVRLKGEGSRCGVVGEEDHCILTHTA</sequence>
<name>A0AAD8U7C7_LOLMU</name>
<accession>A0AAD8U7C7</accession>
<dbReference type="PANTHER" id="PTHR35546:SF18">
    <property type="entry name" value="F-BOX DOMAIN-CONTAINING PROTEIN"/>
    <property type="match status" value="1"/>
</dbReference>
<feature type="region of interest" description="Disordered" evidence="1">
    <location>
        <begin position="214"/>
        <end position="236"/>
    </location>
</feature>
<feature type="region of interest" description="Disordered" evidence="1">
    <location>
        <begin position="1"/>
        <end position="21"/>
    </location>
</feature>
<dbReference type="PANTHER" id="PTHR35546">
    <property type="entry name" value="F-BOX PROTEIN INTERACTION DOMAIN PROTEIN-RELATED"/>
    <property type="match status" value="1"/>
</dbReference>
<evidence type="ECO:0000256" key="1">
    <source>
        <dbReference type="SAM" id="MobiDB-lite"/>
    </source>
</evidence>
<dbReference type="InterPro" id="IPR055290">
    <property type="entry name" value="At3g26010-like"/>
</dbReference>
<dbReference type="Proteomes" id="UP001231189">
    <property type="component" value="Unassembled WGS sequence"/>
</dbReference>
<evidence type="ECO:0000313" key="2">
    <source>
        <dbReference type="EMBL" id="KAK1698354.1"/>
    </source>
</evidence>
<protein>
    <submittedName>
        <fullName evidence="2">Uncharacterized protein</fullName>
    </submittedName>
</protein>
<dbReference type="AlphaFoldDB" id="A0AAD8U7C7"/>